<feature type="region of interest" description="Disordered" evidence="12">
    <location>
        <begin position="222"/>
        <end position="242"/>
    </location>
</feature>
<feature type="region of interest" description="Disordered" evidence="12">
    <location>
        <begin position="148"/>
        <end position="207"/>
    </location>
</feature>
<evidence type="ECO:0000256" key="8">
    <source>
        <dbReference type="ARBA" id="ARBA00023065"/>
    </source>
</evidence>
<dbReference type="OrthoDB" id="1735926at2759"/>
<evidence type="ECO:0000259" key="13">
    <source>
        <dbReference type="Pfam" id="PF00955"/>
    </source>
</evidence>
<dbReference type="InterPro" id="IPR016152">
    <property type="entry name" value="PTrfase/Anion_transptr"/>
</dbReference>
<feature type="region of interest" description="Disordered" evidence="12">
    <location>
        <begin position="258"/>
        <end position="284"/>
    </location>
</feature>
<evidence type="ECO:0000256" key="12">
    <source>
        <dbReference type="SAM" id="MobiDB-lite"/>
    </source>
</evidence>
<dbReference type="GO" id="GO:0005452">
    <property type="term" value="F:solute:inorganic anion antiporter activity"/>
    <property type="evidence" value="ECO:0007669"/>
    <property type="project" value="InterPro"/>
</dbReference>
<dbReference type="InterPro" id="IPR013769">
    <property type="entry name" value="Band3_cytoplasmic_dom"/>
</dbReference>
<comment type="catalytic activity">
    <reaction evidence="10">
        <text>hydrogencarbonate(in) + chloride(out) = hydrogencarbonate(out) + chloride(in)</text>
        <dbReference type="Rhea" id="RHEA:72363"/>
        <dbReference type="ChEBI" id="CHEBI:17544"/>
        <dbReference type="ChEBI" id="CHEBI:17996"/>
    </reaction>
</comment>
<sequence>QNSKNEGLDRACDKIFHPEKFDAAKFTKSGESNLDEGASFFYKNMSIASETALDPYGRYLSVSDTNSPTEGTSPHTSRPPFIRSASLVEAPLPDFLINNQTQNSWTNYKNHHHQRFYAHNKAIMSKMRSKNSAPQLKRAQTEKAISFSQNMPPKKFSDKKIEKLPTIQDESKVDNRGEEPYEQGYLNPSMQDDFESKHEPNEKNKEFRPVSPAFLIFSESHEGSQDFPSMEGQSNDDDKPAFSRKVSFHVGHEDEDDYFLEDTKESQEVTKHRSSSKKKKKHSYRHALPLDLRRRVGSELAMEDNYSYVSDEDLQLRDVENLASHRNDDLKALHRHKIKKDPSKISMYRVHRKEITEGTENKLIQKVYGIPKKEFDHSPHDLFVEMDVLQEDQWVEMARWIKYEEDREEGSERWGKAHVSSLSFHSLINLRLCLEGGIFMFDMEAKDLTGVVYRVVEEFGCNSSISECEKSDILRVLLYRHKYVTDNHAFKFHLNRRHSNTSLKSLMTLEDKIHKSTSAKILQRPMSVSGNLAAGFHSLADMKMKDDEKLDIEAGDVETESIASHLEIKNYHDKEGILKRLKEGTEGTIVLSGSLDYLKEPMCAFVRLAEGIVMPNALEVPLPMRFIFILLTPKGDMNMDCYEIGRSFSTLMSNPNFHNMCYQVEEKREILSSINEFLDESVVLPPGDWDSKNLLSLQELREIRRKRKIRLEKIKEDTADVKAAAGQGDGDDDPNKKKKKLGALDRFPYPFGGLINDLKTRFPYYLSDITDGFSFQVLAATIFIYFAALSGAIAFGGLTGEKTGNLIGIPETLIVSSIAGIIFALFSGTPLIIVGETGPVLLYDESLYKFTESNKIEFLSLRVWIGVWVFIISVVVAGFQGSTLVKHFTKFTKDIFASLVSLLFIYEAIRKIILTFGEHPLHSLEDYCKEMPIGNYSDVDMEEERIGRSLQNIVTSNAVLKEDINRVQPNTALLSFILMFGTFFLAYYFRILRNGKFFGRTIRRALGDFGVPIAIAIMVLLDFAFEDAYTSKLKVPSGVEVTTPEKRGWVVSPLGKNSDIQPWIPFAAFLPAILLYLLLFMETHICELLMMDKSSKKGNGLHWDIVLLCIINCLGAFFGGPWICAATVRAVAHVSALTIMSTTHAPGESPKIVDVLDQRLSALVVSILVGVSITFSPILKLVPYAVLFGVFLYMGVSSTSGIQFFDRLSLLILPIKHHPPVSYVRRVSFLIMFSLLRFYYTFFFLFTGKNMENAFIYILSSNWFNHSLGCEIHPSCSCLSILCYWHDTI</sequence>
<protein>
    <recommendedName>
        <fullName evidence="11">Anion exchange protein</fullName>
    </recommendedName>
</protein>
<comment type="similarity">
    <text evidence="2 11">Belongs to the anion exchanger (TC 2.A.31) family.</text>
</comment>
<evidence type="ECO:0000256" key="6">
    <source>
        <dbReference type="ARBA" id="ARBA00022692"/>
    </source>
</evidence>
<organism evidence="15">
    <name type="scientific">Lepeophtheirus salmonis</name>
    <name type="common">Salmon louse</name>
    <name type="synonym">Caligus salmonis</name>
    <dbReference type="NCBI Taxonomy" id="72036"/>
    <lineage>
        <taxon>Eukaryota</taxon>
        <taxon>Metazoa</taxon>
        <taxon>Ecdysozoa</taxon>
        <taxon>Arthropoda</taxon>
        <taxon>Crustacea</taxon>
        <taxon>Multicrustacea</taxon>
        <taxon>Hexanauplia</taxon>
        <taxon>Copepoda</taxon>
        <taxon>Siphonostomatoida</taxon>
        <taxon>Caligidae</taxon>
        <taxon>Lepeophtheirus</taxon>
    </lineage>
</organism>
<feature type="transmembrane region" description="Helical" evidence="11">
    <location>
        <begin position="1063"/>
        <end position="1080"/>
    </location>
</feature>
<reference evidence="15" key="1">
    <citation type="submission" date="2014-05" db="EMBL/GenBank/DDBJ databases">
        <authorList>
            <person name="Chronopoulou M."/>
        </authorList>
    </citation>
    <scope>NUCLEOTIDE SEQUENCE</scope>
    <source>
        <tissue evidence="15">Whole organism</tissue>
    </source>
</reference>
<evidence type="ECO:0000256" key="1">
    <source>
        <dbReference type="ARBA" id="ARBA00004651"/>
    </source>
</evidence>
<feature type="transmembrane region" description="Helical" evidence="11">
    <location>
        <begin position="1005"/>
        <end position="1025"/>
    </location>
</feature>
<dbReference type="SUPFAM" id="SSF55804">
    <property type="entry name" value="Phoshotransferase/anion transport protein"/>
    <property type="match status" value="1"/>
</dbReference>
<feature type="transmembrane region" description="Helical" evidence="11">
    <location>
        <begin position="861"/>
        <end position="879"/>
    </location>
</feature>
<dbReference type="EMBL" id="HACA01003904">
    <property type="protein sequence ID" value="CDW21265.1"/>
    <property type="molecule type" value="Transcribed_RNA"/>
</dbReference>
<dbReference type="Gene3D" id="3.40.930.10">
    <property type="entry name" value="Mannitol-specific EII, Chain A"/>
    <property type="match status" value="1"/>
</dbReference>
<dbReference type="InterPro" id="IPR011531">
    <property type="entry name" value="HCO3_transpt-like_TM_dom"/>
</dbReference>
<feature type="compositionally biased region" description="Basic and acidic residues" evidence="12">
    <location>
        <begin position="261"/>
        <end position="271"/>
    </location>
</feature>
<feature type="compositionally biased region" description="Basic and acidic residues" evidence="12">
    <location>
        <begin position="155"/>
        <end position="179"/>
    </location>
</feature>
<dbReference type="FunFam" id="1.10.287.570:FF:000001">
    <property type="entry name" value="Anion exchange protein"/>
    <property type="match status" value="1"/>
</dbReference>
<evidence type="ECO:0000313" key="15">
    <source>
        <dbReference type="EMBL" id="CDW21265.1"/>
    </source>
</evidence>
<evidence type="ECO:0000256" key="10">
    <source>
        <dbReference type="ARBA" id="ARBA00049347"/>
    </source>
</evidence>
<dbReference type="Pfam" id="PF00955">
    <property type="entry name" value="HCO3_cotransp"/>
    <property type="match status" value="1"/>
</dbReference>
<keyword evidence="8 11" id="KW-0406">Ion transport</keyword>
<dbReference type="GO" id="GO:0051453">
    <property type="term" value="P:regulation of intracellular pH"/>
    <property type="evidence" value="ECO:0007669"/>
    <property type="project" value="TreeGrafter"/>
</dbReference>
<evidence type="ECO:0000256" key="5">
    <source>
        <dbReference type="ARBA" id="ARBA00022681"/>
    </source>
</evidence>
<dbReference type="InterPro" id="IPR001717">
    <property type="entry name" value="Anion_exchange"/>
</dbReference>
<dbReference type="PANTHER" id="PTHR11453:SF47">
    <property type="entry name" value="ANION EXCHANGE PROTEIN"/>
    <property type="match status" value="1"/>
</dbReference>
<dbReference type="NCBIfam" id="TIGR00834">
    <property type="entry name" value="ae"/>
    <property type="match status" value="1"/>
</dbReference>
<dbReference type="GO" id="GO:0005886">
    <property type="term" value="C:plasma membrane"/>
    <property type="evidence" value="ECO:0007669"/>
    <property type="project" value="UniProtKB-SubCell"/>
</dbReference>
<evidence type="ECO:0000259" key="14">
    <source>
        <dbReference type="Pfam" id="PF07565"/>
    </source>
</evidence>
<dbReference type="Gene3D" id="1.10.287.570">
    <property type="entry name" value="Helical hairpin bin"/>
    <property type="match status" value="1"/>
</dbReference>
<dbReference type="PRINTS" id="PR00165">
    <property type="entry name" value="ANIONEXCHNGR"/>
</dbReference>
<feature type="transmembrane region" description="Helical" evidence="11">
    <location>
        <begin position="1225"/>
        <end position="1246"/>
    </location>
</feature>
<feature type="compositionally biased region" description="Basic residues" evidence="12">
    <location>
        <begin position="272"/>
        <end position="284"/>
    </location>
</feature>
<feature type="transmembrane region" description="Helical" evidence="11">
    <location>
        <begin position="777"/>
        <end position="800"/>
    </location>
</feature>
<keyword evidence="3 11" id="KW-0813">Transport</keyword>
<feature type="domain" description="Bicarbonate transporter-like transmembrane" evidence="13">
    <location>
        <begin position="750"/>
        <end position="1232"/>
    </location>
</feature>
<comment type="subcellular location">
    <subcellularLocation>
        <location evidence="1">Cell membrane</location>
        <topology evidence="1">Multi-pass membrane protein</topology>
    </subcellularLocation>
    <subcellularLocation>
        <location evidence="11">Membrane</location>
        <topology evidence="11">Multi-pass membrane protein</topology>
    </subcellularLocation>
</comment>
<keyword evidence="4" id="KW-1003">Cell membrane</keyword>
<dbReference type="GO" id="GO:0015701">
    <property type="term" value="P:bicarbonate transport"/>
    <property type="evidence" value="ECO:0007669"/>
    <property type="project" value="TreeGrafter"/>
</dbReference>
<dbReference type="Pfam" id="PF07565">
    <property type="entry name" value="Band_3_cyto"/>
    <property type="match status" value="1"/>
</dbReference>
<feature type="transmembrane region" description="Helical" evidence="11">
    <location>
        <begin position="972"/>
        <end position="993"/>
    </location>
</feature>
<dbReference type="PRINTS" id="PR01231">
    <property type="entry name" value="HCO3TRNSPORT"/>
</dbReference>
<feature type="transmembrane region" description="Helical" evidence="11">
    <location>
        <begin position="1160"/>
        <end position="1179"/>
    </location>
</feature>
<keyword evidence="6 11" id="KW-0812">Transmembrane</keyword>
<name>A0A0K2T626_LEPSM</name>
<dbReference type="PANTHER" id="PTHR11453">
    <property type="entry name" value="ANION EXCHANGE PROTEIN"/>
    <property type="match status" value="1"/>
</dbReference>
<feature type="transmembrane region" description="Helical" evidence="11">
    <location>
        <begin position="812"/>
        <end position="833"/>
    </location>
</feature>
<evidence type="ECO:0000256" key="3">
    <source>
        <dbReference type="ARBA" id="ARBA00022448"/>
    </source>
</evidence>
<keyword evidence="9 11" id="KW-0472">Membrane</keyword>
<evidence type="ECO:0000256" key="2">
    <source>
        <dbReference type="ARBA" id="ARBA00010993"/>
    </source>
</evidence>
<dbReference type="GO" id="GO:0008509">
    <property type="term" value="F:monoatomic anion transmembrane transporter activity"/>
    <property type="evidence" value="ECO:0007669"/>
    <property type="project" value="InterPro"/>
</dbReference>
<feature type="transmembrane region" description="Helical" evidence="11">
    <location>
        <begin position="1186"/>
        <end position="1205"/>
    </location>
</feature>
<keyword evidence="7 11" id="KW-1133">Transmembrane helix</keyword>
<accession>A0A0K2T626</accession>
<evidence type="ECO:0000256" key="7">
    <source>
        <dbReference type="ARBA" id="ARBA00022989"/>
    </source>
</evidence>
<keyword evidence="5" id="KW-0039">Anion exchange</keyword>
<evidence type="ECO:0000256" key="4">
    <source>
        <dbReference type="ARBA" id="ARBA00022475"/>
    </source>
</evidence>
<dbReference type="InterPro" id="IPR003020">
    <property type="entry name" value="HCO3_transpt_euk"/>
</dbReference>
<feature type="domain" description="Band 3 cytoplasmic" evidence="14">
    <location>
        <begin position="380"/>
        <end position="691"/>
    </location>
</feature>
<feature type="transmembrane region" description="Helical" evidence="11">
    <location>
        <begin position="891"/>
        <end position="909"/>
    </location>
</feature>
<evidence type="ECO:0000256" key="9">
    <source>
        <dbReference type="ARBA" id="ARBA00023136"/>
    </source>
</evidence>
<proteinExistence type="inferred from homology"/>
<evidence type="ECO:0000256" key="11">
    <source>
        <dbReference type="RuleBase" id="RU362035"/>
    </source>
</evidence>
<feature type="transmembrane region" description="Helical" evidence="11">
    <location>
        <begin position="1101"/>
        <end position="1123"/>
    </location>
</feature>
<feature type="non-terminal residue" evidence="15">
    <location>
        <position position="1"/>
    </location>
</feature>
<feature type="compositionally biased region" description="Basic and acidic residues" evidence="12">
    <location>
        <begin position="194"/>
        <end position="207"/>
    </location>
</feature>